<evidence type="ECO:0000256" key="3">
    <source>
        <dbReference type="ARBA" id="ARBA00011284"/>
    </source>
</evidence>
<evidence type="ECO:0000256" key="2">
    <source>
        <dbReference type="ARBA" id="ARBA00008351"/>
    </source>
</evidence>
<dbReference type="OrthoDB" id="9811868at2"/>
<name>A0A2S6NKD2_RHOGL</name>
<dbReference type="PIRSF" id="PIRSF005790">
    <property type="entry name" value="NifW"/>
    <property type="match status" value="1"/>
</dbReference>
<dbReference type="InterPro" id="IPR004893">
    <property type="entry name" value="NifW"/>
</dbReference>
<dbReference type="RefSeq" id="WP_104518200.1">
    <property type="nucleotide sequence ID" value="NZ_NHRY01000072.1"/>
</dbReference>
<comment type="similarity">
    <text evidence="2 6">Belongs to the NifW family.</text>
</comment>
<evidence type="ECO:0000256" key="4">
    <source>
        <dbReference type="ARBA" id="ARBA00016274"/>
    </source>
</evidence>
<dbReference type="AlphaFoldDB" id="A0A2S6NKD2"/>
<keyword evidence="8" id="KW-1185">Reference proteome</keyword>
<comment type="caution">
    <text evidence="7">The sequence shown here is derived from an EMBL/GenBank/DDBJ whole genome shotgun (WGS) entry which is preliminary data.</text>
</comment>
<dbReference type="EMBL" id="NHRY01000072">
    <property type="protein sequence ID" value="PPQ35486.1"/>
    <property type="molecule type" value="Genomic_DNA"/>
</dbReference>
<comment type="function">
    <text evidence="1 6">May protect the nitrogenase Fe-Mo protein from oxidative damage.</text>
</comment>
<gene>
    <name evidence="6" type="primary">nifW</name>
    <name evidence="7" type="ORF">CCS01_07335</name>
</gene>
<dbReference type="Proteomes" id="UP000239724">
    <property type="component" value="Unassembled WGS sequence"/>
</dbReference>
<dbReference type="HAMAP" id="MF_00529">
    <property type="entry name" value="NifW"/>
    <property type="match status" value="1"/>
</dbReference>
<keyword evidence="5 6" id="KW-0535">Nitrogen fixation</keyword>
<evidence type="ECO:0000256" key="5">
    <source>
        <dbReference type="ARBA" id="ARBA00023231"/>
    </source>
</evidence>
<evidence type="ECO:0000256" key="6">
    <source>
        <dbReference type="HAMAP-Rule" id="MF_00529"/>
    </source>
</evidence>
<proteinExistence type="inferred from homology"/>
<evidence type="ECO:0000256" key="1">
    <source>
        <dbReference type="ARBA" id="ARBA00002247"/>
    </source>
</evidence>
<dbReference type="NCBIfam" id="NF002009">
    <property type="entry name" value="PRK00810.1"/>
    <property type="match status" value="1"/>
</dbReference>
<protein>
    <recommendedName>
        <fullName evidence="4 6">Nitrogenase-stabilizing/protective protein NifW</fullName>
    </recommendedName>
</protein>
<accession>A0A2S6NKD2</accession>
<reference evidence="7 8" key="1">
    <citation type="journal article" date="2018" name="Arch. Microbiol.">
        <title>New insights into the metabolic potential of the phototrophic purple bacterium Rhodopila globiformis DSM 161(T) from its draft genome sequence and evidence for a vanadium-dependent nitrogenase.</title>
        <authorList>
            <person name="Imhoff J.F."/>
            <person name="Rahn T."/>
            <person name="Kunzel S."/>
            <person name="Neulinger S.C."/>
        </authorList>
    </citation>
    <scope>NUCLEOTIDE SEQUENCE [LARGE SCALE GENOMIC DNA]</scope>
    <source>
        <strain evidence="7 8">DSM 161</strain>
    </source>
</reference>
<sequence length="111" mass="12334">MSHLLDRMRGLSAAEEFFDLLKVPYDPAVLQVARLHILRRMGQYLSQESRAAMTNDDAEEACRAMLARAYADFEASSPLNERVFKVLKDAVKPKGLGFVSISDIADSDEAA</sequence>
<comment type="subunit">
    <text evidence="3 6">Homotrimer; associates with NifD.</text>
</comment>
<evidence type="ECO:0000313" key="8">
    <source>
        <dbReference type="Proteomes" id="UP000239724"/>
    </source>
</evidence>
<evidence type="ECO:0000313" key="7">
    <source>
        <dbReference type="EMBL" id="PPQ35486.1"/>
    </source>
</evidence>
<dbReference type="Pfam" id="PF03206">
    <property type="entry name" value="NifW"/>
    <property type="match status" value="1"/>
</dbReference>
<dbReference type="GO" id="GO:0009399">
    <property type="term" value="P:nitrogen fixation"/>
    <property type="evidence" value="ECO:0007669"/>
    <property type="project" value="UniProtKB-UniRule"/>
</dbReference>
<organism evidence="7 8">
    <name type="scientific">Rhodopila globiformis</name>
    <name type="common">Rhodopseudomonas globiformis</name>
    <dbReference type="NCBI Taxonomy" id="1071"/>
    <lineage>
        <taxon>Bacteria</taxon>
        <taxon>Pseudomonadati</taxon>
        <taxon>Pseudomonadota</taxon>
        <taxon>Alphaproteobacteria</taxon>
        <taxon>Acetobacterales</taxon>
        <taxon>Acetobacteraceae</taxon>
        <taxon>Rhodopila</taxon>
    </lineage>
</organism>